<organism evidence="6 7">
    <name type="scientific">Methylorubrum extorquens</name>
    <name type="common">Methylobacterium dichloromethanicum</name>
    <name type="synonym">Methylobacterium extorquens</name>
    <dbReference type="NCBI Taxonomy" id="408"/>
    <lineage>
        <taxon>Bacteria</taxon>
        <taxon>Pseudomonadati</taxon>
        <taxon>Pseudomonadota</taxon>
        <taxon>Alphaproteobacteria</taxon>
        <taxon>Hyphomicrobiales</taxon>
        <taxon>Methylobacteriaceae</taxon>
        <taxon>Methylorubrum</taxon>
    </lineage>
</organism>
<keyword evidence="2" id="KW-0238">DNA-binding</keyword>
<dbReference type="SUPFAM" id="SSF51206">
    <property type="entry name" value="cAMP-binding domain-like"/>
    <property type="match status" value="1"/>
</dbReference>
<evidence type="ECO:0000313" key="6">
    <source>
        <dbReference type="EMBL" id="SOR28692.1"/>
    </source>
</evidence>
<dbReference type="InterPro" id="IPR036390">
    <property type="entry name" value="WH_DNA-bd_sf"/>
</dbReference>
<dbReference type="CDD" id="cd00038">
    <property type="entry name" value="CAP_ED"/>
    <property type="match status" value="1"/>
</dbReference>
<feature type="compositionally biased region" description="Basic residues" evidence="4">
    <location>
        <begin position="486"/>
        <end position="511"/>
    </location>
</feature>
<feature type="region of interest" description="Disordered" evidence="4">
    <location>
        <begin position="311"/>
        <end position="511"/>
    </location>
</feature>
<evidence type="ECO:0000256" key="2">
    <source>
        <dbReference type="ARBA" id="ARBA00023125"/>
    </source>
</evidence>
<keyword evidence="1" id="KW-0805">Transcription regulation</keyword>
<evidence type="ECO:0000256" key="3">
    <source>
        <dbReference type="ARBA" id="ARBA00023163"/>
    </source>
</evidence>
<name>A0A2N9AN26_METEX</name>
<evidence type="ECO:0000256" key="1">
    <source>
        <dbReference type="ARBA" id="ARBA00023015"/>
    </source>
</evidence>
<dbReference type="GO" id="GO:0003677">
    <property type="term" value="F:DNA binding"/>
    <property type="evidence" value="ECO:0007669"/>
    <property type="project" value="UniProtKB-KW"/>
</dbReference>
<dbReference type="Gene3D" id="2.60.120.10">
    <property type="entry name" value="Jelly Rolls"/>
    <property type="match status" value="1"/>
</dbReference>
<dbReference type="InterPro" id="IPR012318">
    <property type="entry name" value="HTH_CRP"/>
</dbReference>
<protein>
    <submittedName>
        <fullName evidence="6">Putative transcriptional regulator, Crp/Fnr family (Modular protein)</fullName>
    </submittedName>
</protein>
<dbReference type="EMBL" id="LT962688">
    <property type="protein sequence ID" value="SOR28692.1"/>
    <property type="molecule type" value="Genomic_DNA"/>
</dbReference>
<dbReference type="InterPro" id="IPR014710">
    <property type="entry name" value="RmlC-like_jellyroll"/>
</dbReference>
<dbReference type="GO" id="GO:0006355">
    <property type="term" value="P:regulation of DNA-templated transcription"/>
    <property type="evidence" value="ECO:0007669"/>
    <property type="project" value="InterPro"/>
</dbReference>
<dbReference type="InterPro" id="IPR000595">
    <property type="entry name" value="cNMP-bd_dom"/>
</dbReference>
<evidence type="ECO:0000313" key="7">
    <source>
        <dbReference type="Proteomes" id="UP000233769"/>
    </source>
</evidence>
<dbReference type="Pfam" id="PF13545">
    <property type="entry name" value="HTH_Crp_2"/>
    <property type="match status" value="1"/>
</dbReference>
<dbReference type="AlphaFoldDB" id="A0A2N9AN26"/>
<accession>A0A2N9AN26</accession>
<feature type="domain" description="HTH crp-type" evidence="5">
    <location>
        <begin position="158"/>
        <end position="228"/>
    </location>
</feature>
<dbReference type="SUPFAM" id="SSF46785">
    <property type="entry name" value="Winged helix' DNA-binding domain"/>
    <property type="match status" value="1"/>
</dbReference>
<sequence>MRTARMQSMTPLAWLVRRLDEAALLGVAERRALLALAPQERLVPARTDIRDGQKAGGAHLIVDGVACRAAMLPDGTRRILALYFPGDLCSTGRGAADPLPGTIEALSPCTVADIPSGTIDSLIRSHPGIERALWWLTLVELGIGQQWLINAGWEAERRIAHLICEVRARSQAPGRDMEECFASGVRQVVIADIAALSTVHVSRVLHALQAARLITLNRGAAAVPQPAPLIAFAGFDPGYLHLPDHAARAKPEPSAGIRRDPVPWAGSNRDLGYASRTCPPLAPNPHGIHSRHDAALPPVTLVRQELSHDLCQHHGGRRSRGGGARPRAPRRPSRRRLSRPADRRGGGRGLLCRPAHRPGAGERLRAGRQQRTHPERSQTGPCRLRRGGGHPQPRRVALESRLPAAVPDRAGRGRRSRRGRPQAGIRPASVLGRSGRSRDASRPPGPGGAARPRPPRRPAGCSRVEEHPRSPPRGQGRAAVPDAGLPRRRRLDRRRRERGRHGRRRRVPAGP</sequence>
<evidence type="ECO:0000256" key="4">
    <source>
        <dbReference type="SAM" id="MobiDB-lite"/>
    </source>
</evidence>
<dbReference type="InterPro" id="IPR018490">
    <property type="entry name" value="cNMP-bd_dom_sf"/>
</dbReference>
<keyword evidence="3" id="KW-0804">Transcription</keyword>
<evidence type="ECO:0000259" key="5">
    <source>
        <dbReference type="Pfam" id="PF13545"/>
    </source>
</evidence>
<proteinExistence type="predicted"/>
<dbReference type="InterPro" id="IPR036388">
    <property type="entry name" value="WH-like_DNA-bd_sf"/>
</dbReference>
<dbReference type="Gene3D" id="1.10.10.10">
    <property type="entry name" value="Winged helix-like DNA-binding domain superfamily/Winged helix DNA-binding domain"/>
    <property type="match status" value="1"/>
</dbReference>
<gene>
    <name evidence="6" type="ORF">TK0001_2090</name>
</gene>
<feature type="compositionally biased region" description="Basic residues" evidence="4">
    <location>
        <begin position="327"/>
        <end position="338"/>
    </location>
</feature>
<reference evidence="7" key="1">
    <citation type="submission" date="2017-10" db="EMBL/GenBank/DDBJ databases">
        <authorList>
            <person name="Regsiter A."/>
            <person name="William W."/>
        </authorList>
    </citation>
    <scope>NUCLEOTIDE SEQUENCE [LARGE SCALE GENOMIC DNA]</scope>
</reference>
<dbReference type="Proteomes" id="UP000233769">
    <property type="component" value="Chromosome tk0001"/>
</dbReference>